<feature type="region of interest" description="Disordered" evidence="3">
    <location>
        <begin position="320"/>
        <end position="349"/>
    </location>
</feature>
<dbReference type="InterPro" id="IPR038090">
    <property type="entry name" value="Cdt1_C_WH_dom_sf"/>
</dbReference>
<protein>
    <recommendedName>
        <fullName evidence="4">DNA replication factor Cdt1 C-terminal domain-containing protein</fullName>
    </recommendedName>
</protein>
<name>A0AAN6ZAR6_9PEZI</name>
<dbReference type="Pfam" id="PF26121">
    <property type="entry name" value="HTH_CDT1"/>
    <property type="match status" value="1"/>
</dbReference>
<sequence length="485" mass="52823">MPGLISQKTRTTRGKLAASKLPSADVNSYAKISKLQLIGKNAAEKTASPSGRTSSIEIALPSRKRKVEDDAASTSKKVRREQPDAPCFEPATPVSRRKKTVKFAELEAVPSTPSRTTQTPSSSRKRRFQSEETTQAETLFERLALQSPVCKRTKAAAAHNDLPQELVDLLGLHVAFLKTLSMQCVHNGTNSPIDLRTLYPSVTRTWGKRQVSLEDIQRCVGVLNWTPVKNGNNRPKSPFFLADYGRGGKVCVDFHPHGEPGPLPEQLNMDFEANLRTLWLNRRDQAIPLFMATLPMATLKPCHALAKVVGPARTQTTLADFKKSIPPKKQEKAEPATPTPTPTAAAATAATPKLSLLERIRLRETQRAEAPQGPSVAEIQRQAALHRAVDVAAVIGMLSKAALSSGQQVARVSFTMSAVLVRLKDSMRTPVSQEDGAVCVRLLAAEVAPAWLRVVTIAGRENVIVQPGFQMGKGEIEDKVRVLLG</sequence>
<organism evidence="5 6">
    <name type="scientific">Trichocladium antarcticum</name>
    <dbReference type="NCBI Taxonomy" id="1450529"/>
    <lineage>
        <taxon>Eukaryota</taxon>
        <taxon>Fungi</taxon>
        <taxon>Dikarya</taxon>
        <taxon>Ascomycota</taxon>
        <taxon>Pezizomycotina</taxon>
        <taxon>Sordariomycetes</taxon>
        <taxon>Sordariomycetidae</taxon>
        <taxon>Sordariales</taxon>
        <taxon>Chaetomiaceae</taxon>
        <taxon>Trichocladium</taxon>
    </lineage>
</organism>
<feature type="region of interest" description="Disordered" evidence="3">
    <location>
        <begin position="1"/>
        <end position="21"/>
    </location>
</feature>
<dbReference type="InterPro" id="IPR032054">
    <property type="entry name" value="Cdt1_C"/>
</dbReference>
<evidence type="ECO:0000259" key="4">
    <source>
        <dbReference type="Pfam" id="PF16679"/>
    </source>
</evidence>
<evidence type="ECO:0000313" key="5">
    <source>
        <dbReference type="EMBL" id="KAK4131136.1"/>
    </source>
</evidence>
<comment type="similarity">
    <text evidence="1">Belongs to the Cdt1 family.</text>
</comment>
<evidence type="ECO:0000313" key="6">
    <source>
        <dbReference type="Proteomes" id="UP001304895"/>
    </source>
</evidence>
<feature type="region of interest" description="Disordered" evidence="3">
    <location>
        <begin position="42"/>
        <end position="94"/>
    </location>
</feature>
<dbReference type="Pfam" id="PF16679">
    <property type="entry name" value="CDT1_C"/>
    <property type="match status" value="1"/>
</dbReference>
<evidence type="ECO:0000256" key="1">
    <source>
        <dbReference type="ARBA" id="ARBA00008356"/>
    </source>
</evidence>
<feature type="compositionally biased region" description="Low complexity" evidence="3">
    <location>
        <begin position="110"/>
        <end position="122"/>
    </location>
</feature>
<comment type="caution">
    <text evidence="5">The sequence shown here is derived from an EMBL/GenBank/DDBJ whole genome shotgun (WGS) entry which is preliminary data.</text>
</comment>
<accession>A0AAN6ZAR6</accession>
<evidence type="ECO:0000256" key="3">
    <source>
        <dbReference type="SAM" id="MobiDB-lite"/>
    </source>
</evidence>
<keyword evidence="2" id="KW-0131">Cell cycle</keyword>
<keyword evidence="6" id="KW-1185">Reference proteome</keyword>
<dbReference type="AlphaFoldDB" id="A0AAN6ZAR6"/>
<feature type="compositionally biased region" description="Basic and acidic residues" evidence="3">
    <location>
        <begin position="320"/>
        <end position="334"/>
    </location>
</feature>
<dbReference type="EMBL" id="MU853427">
    <property type="protein sequence ID" value="KAK4131136.1"/>
    <property type="molecule type" value="Genomic_DNA"/>
</dbReference>
<reference evidence="5" key="2">
    <citation type="submission" date="2023-05" db="EMBL/GenBank/DDBJ databases">
        <authorList>
            <consortium name="Lawrence Berkeley National Laboratory"/>
            <person name="Steindorff A."/>
            <person name="Hensen N."/>
            <person name="Bonometti L."/>
            <person name="Westerberg I."/>
            <person name="Brannstrom I.O."/>
            <person name="Guillou S."/>
            <person name="Cros-Aarteil S."/>
            <person name="Calhoun S."/>
            <person name="Haridas S."/>
            <person name="Kuo A."/>
            <person name="Mondo S."/>
            <person name="Pangilinan J."/>
            <person name="Riley R."/>
            <person name="Labutti K."/>
            <person name="Andreopoulos B."/>
            <person name="Lipzen A."/>
            <person name="Chen C."/>
            <person name="Yanf M."/>
            <person name="Daum C."/>
            <person name="Ng V."/>
            <person name="Clum A."/>
            <person name="Ohm R."/>
            <person name="Martin F."/>
            <person name="Silar P."/>
            <person name="Natvig D."/>
            <person name="Lalanne C."/>
            <person name="Gautier V."/>
            <person name="Ament-Velasquez S.L."/>
            <person name="Kruys A."/>
            <person name="Hutchinson M.I."/>
            <person name="Powell A.J."/>
            <person name="Barry K."/>
            <person name="Miller A.N."/>
            <person name="Grigoriev I.V."/>
            <person name="Debuchy R."/>
            <person name="Gladieux P."/>
            <person name="Thoren M.H."/>
            <person name="Johannesson H."/>
        </authorList>
    </citation>
    <scope>NUCLEOTIDE SEQUENCE</scope>
    <source>
        <strain evidence="5">CBS 123565</strain>
    </source>
</reference>
<feature type="domain" description="DNA replication factor Cdt1 C-terminal" evidence="4">
    <location>
        <begin position="355"/>
        <end position="457"/>
    </location>
</feature>
<proteinExistence type="inferred from homology"/>
<feature type="compositionally biased region" description="Polar residues" evidence="3">
    <location>
        <begin position="47"/>
        <end position="56"/>
    </location>
</feature>
<feature type="region of interest" description="Disordered" evidence="3">
    <location>
        <begin position="106"/>
        <end position="133"/>
    </location>
</feature>
<dbReference type="Gene3D" id="1.10.10.1420">
    <property type="entry name" value="DNA replication factor Cdt1, C-terminal WH domain"/>
    <property type="match status" value="1"/>
</dbReference>
<evidence type="ECO:0000256" key="2">
    <source>
        <dbReference type="ARBA" id="ARBA00023306"/>
    </source>
</evidence>
<dbReference type="Proteomes" id="UP001304895">
    <property type="component" value="Unassembled WGS sequence"/>
</dbReference>
<reference evidence="5" key="1">
    <citation type="journal article" date="2023" name="Mol. Phylogenet. Evol.">
        <title>Genome-scale phylogeny and comparative genomics of the fungal order Sordariales.</title>
        <authorList>
            <person name="Hensen N."/>
            <person name="Bonometti L."/>
            <person name="Westerberg I."/>
            <person name="Brannstrom I.O."/>
            <person name="Guillou S."/>
            <person name="Cros-Aarteil S."/>
            <person name="Calhoun S."/>
            <person name="Haridas S."/>
            <person name="Kuo A."/>
            <person name="Mondo S."/>
            <person name="Pangilinan J."/>
            <person name="Riley R."/>
            <person name="LaButti K."/>
            <person name="Andreopoulos B."/>
            <person name="Lipzen A."/>
            <person name="Chen C."/>
            <person name="Yan M."/>
            <person name="Daum C."/>
            <person name="Ng V."/>
            <person name="Clum A."/>
            <person name="Steindorff A."/>
            <person name="Ohm R.A."/>
            <person name="Martin F."/>
            <person name="Silar P."/>
            <person name="Natvig D.O."/>
            <person name="Lalanne C."/>
            <person name="Gautier V."/>
            <person name="Ament-Velasquez S.L."/>
            <person name="Kruys A."/>
            <person name="Hutchinson M.I."/>
            <person name="Powell A.J."/>
            <person name="Barry K."/>
            <person name="Miller A.N."/>
            <person name="Grigoriev I.V."/>
            <person name="Debuchy R."/>
            <person name="Gladieux P."/>
            <person name="Hiltunen Thoren M."/>
            <person name="Johannesson H."/>
        </authorList>
    </citation>
    <scope>NUCLEOTIDE SEQUENCE</scope>
    <source>
        <strain evidence="5">CBS 123565</strain>
    </source>
</reference>
<gene>
    <name evidence="5" type="ORF">BT67DRAFT_464459</name>
</gene>